<comment type="similarity">
    <text evidence="2">Belongs to the monovalent cation:proton antiporter 1 (CPA1) transporter (TC 2.A.36) family.</text>
</comment>
<feature type="transmembrane region" description="Helical" evidence="6">
    <location>
        <begin position="229"/>
        <end position="254"/>
    </location>
</feature>
<evidence type="ECO:0000256" key="3">
    <source>
        <dbReference type="ARBA" id="ARBA00022692"/>
    </source>
</evidence>
<dbReference type="GO" id="GO:0016020">
    <property type="term" value="C:membrane"/>
    <property type="evidence" value="ECO:0007669"/>
    <property type="project" value="UniProtKB-SubCell"/>
</dbReference>
<evidence type="ECO:0000256" key="6">
    <source>
        <dbReference type="SAM" id="Phobius"/>
    </source>
</evidence>
<dbReference type="InterPro" id="IPR051843">
    <property type="entry name" value="CPA1_transporter"/>
</dbReference>
<keyword evidence="3 6" id="KW-0812">Transmembrane</keyword>
<feature type="transmembrane region" description="Helical" evidence="6">
    <location>
        <begin position="163"/>
        <end position="182"/>
    </location>
</feature>
<dbReference type="InterPro" id="IPR006153">
    <property type="entry name" value="Cation/H_exchanger_TM"/>
</dbReference>
<feature type="transmembrane region" description="Helical" evidence="6">
    <location>
        <begin position="70"/>
        <end position="97"/>
    </location>
</feature>
<feature type="transmembrane region" description="Helical" evidence="6">
    <location>
        <begin position="12"/>
        <end position="31"/>
    </location>
</feature>
<organism evidence="8 9">
    <name type="scientific">Rhynocoris fuscipes</name>
    <dbReference type="NCBI Taxonomy" id="488301"/>
    <lineage>
        <taxon>Eukaryota</taxon>
        <taxon>Metazoa</taxon>
        <taxon>Ecdysozoa</taxon>
        <taxon>Arthropoda</taxon>
        <taxon>Hexapoda</taxon>
        <taxon>Insecta</taxon>
        <taxon>Pterygota</taxon>
        <taxon>Neoptera</taxon>
        <taxon>Paraneoptera</taxon>
        <taxon>Hemiptera</taxon>
        <taxon>Heteroptera</taxon>
        <taxon>Panheteroptera</taxon>
        <taxon>Cimicomorpha</taxon>
        <taxon>Reduviidae</taxon>
        <taxon>Harpactorinae</taxon>
        <taxon>Harpactorini</taxon>
        <taxon>Rhynocoris</taxon>
    </lineage>
</organism>
<evidence type="ECO:0000313" key="8">
    <source>
        <dbReference type="EMBL" id="KAK9510936.1"/>
    </source>
</evidence>
<keyword evidence="9" id="KW-1185">Reference proteome</keyword>
<feature type="transmembrane region" description="Helical" evidence="6">
    <location>
        <begin position="296"/>
        <end position="319"/>
    </location>
</feature>
<dbReference type="GO" id="GO:0015297">
    <property type="term" value="F:antiporter activity"/>
    <property type="evidence" value="ECO:0007669"/>
    <property type="project" value="InterPro"/>
</dbReference>
<comment type="caution">
    <text evidence="8">The sequence shown here is derived from an EMBL/GenBank/DDBJ whole genome shotgun (WGS) entry which is preliminary data.</text>
</comment>
<keyword evidence="4 6" id="KW-1133">Transmembrane helix</keyword>
<feature type="transmembrane region" description="Helical" evidence="6">
    <location>
        <begin position="103"/>
        <end position="126"/>
    </location>
</feature>
<dbReference type="AlphaFoldDB" id="A0AAW1DIS1"/>
<keyword evidence="5 6" id="KW-0472">Membrane</keyword>
<evidence type="ECO:0000256" key="2">
    <source>
        <dbReference type="ARBA" id="ARBA00007367"/>
    </source>
</evidence>
<accession>A0AAW1DIS1</accession>
<sequence>MKRLCVPVLKMGLIPWIVECLIITGLTHYFLELPWMWGLLLGSIVAAVSPAVVVPCLLRLRNKGYGVAKGIPTLIIAVSGIDDASSVAAFGIIHGVMFSSNSLAYEILLGPMSILIGLGFGVLWGLLARYVPEKEDPFVVPLRILMLLGGGLIAVLGSELVGLGGAGPLGCIAAAFLSCYAWSKLGWDVEDNPVATAFEIFWMIFEPILFGLTGTQIKINEMDGYTVGIGFGILITGILIRMIVTCIVAIGASLNMKEKIFCSISWMSKASVQAALGPVALDIVREWEGPEFGYATKVLMICVMSILMTAPIGAILITVTGSRLLNKTTAPVIMEGWRRSARPSLRDITIFTENDDYKDDEVSSVRIPSPSSATSVNISPNIQTRKPSIVITDQHSM</sequence>
<evidence type="ECO:0000313" key="9">
    <source>
        <dbReference type="Proteomes" id="UP001461498"/>
    </source>
</evidence>
<evidence type="ECO:0000256" key="5">
    <source>
        <dbReference type="ARBA" id="ARBA00023136"/>
    </source>
</evidence>
<evidence type="ECO:0000256" key="1">
    <source>
        <dbReference type="ARBA" id="ARBA00004141"/>
    </source>
</evidence>
<dbReference type="PANTHER" id="PTHR31102">
    <property type="match status" value="1"/>
</dbReference>
<proteinExistence type="inferred from homology"/>
<name>A0AAW1DIS1_9HEMI</name>
<gene>
    <name evidence="8" type="ORF">O3M35_005607</name>
</gene>
<feature type="transmembrane region" description="Helical" evidence="6">
    <location>
        <begin position="138"/>
        <end position="157"/>
    </location>
</feature>
<feature type="domain" description="Cation/H+ exchanger transmembrane" evidence="7">
    <location>
        <begin position="2"/>
        <end position="312"/>
    </location>
</feature>
<dbReference type="EMBL" id="JAPXFL010000002">
    <property type="protein sequence ID" value="KAK9510936.1"/>
    <property type="molecule type" value="Genomic_DNA"/>
</dbReference>
<evidence type="ECO:0000259" key="7">
    <source>
        <dbReference type="Pfam" id="PF00999"/>
    </source>
</evidence>
<dbReference type="Pfam" id="PF00999">
    <property type="entry name" value="Na_H_Exchanger"/>
    <property type="match status" value="1"/>
</dbReference>
<feature type="transmembrane region" description="Helical" evidence="6">
    <location>
        <begin position="194"/>
        <end position="217"/>
    </location>
</feature>
<dbReference type="GO" id="GO:1902600">
    <property type="term" value="P:proton transmembrane transport"/>
    <property type="evidence" value="ECO:0007669"/>
    <property type="project" value="InterPro"/>
</dbReference>
<dbReference type="PANTHER" id="PTHR31102:SF1">
    <property type="entry name" value="CATION_H+ EXCHANGER DOMAIN-CONTAINING PROTEIN"/>
    <property type="match status" value="1"/>
</dbReference>
<evidence type="ECO:0000256" key="4">
    <source>
        <dbReference type="ARBA" id="ARBA00022989"/>
    </source>
</evidence>
<feature type="transmembrane region" description="Helical" evidence="6">
    <location>
        <begin position="37"/>
        <end position="58"/>
    </location>
</feature>
<protein>
    <recommendedName>
        <fullName evidence="7">Cation/H+ exchanger transmembrane domain-containing protein</fullName>
    </recommendedName>
</protein>
<reference evidence="8 9" key="1">
    <citation type="submission" date="2022-12" db="EMBL/GenBank/DDBJ databases">
        <title>Chromosome-level genome assembly of true bugs.</title>
        <authorList>
            <person name="Ma L."/>
            <person name="Li H."/>
        </authorList>
    </citation>
    <scope>NUCLEOTIDE SEQUENCE [LARGE SCALE GENOMIC DNA]</scope>
    <source>
        <strain evidence="8">Lab_2022b</strain>
    </source>
</reference>
<comment type="subcellular location">
    <subcellularLocation>
        <location evidence="1">Membrane</location>
        <topology evidence="1">Multi-pass membrane protein</topology>
    </subcellularLocation>
</comment>
<dbReference type="Proteomes" id="UP001461498">
    <property type="component" value="Unassembled WGS sequence"/>
</dbReference>